<proteinExistence type="predicted"/>
<protein>
    <submittedName>
        <fullName evidence="2">Uncharacterized protein</fullName>
    </submittedName>
</protein>
<keyword evidence="3" id="KW-1185">Reference proteome</keyword>
<dbReference type="EMBL" id="FTPP01000001">
    <property type="protein sequence ID" value="SIT79775.1"/>
    <property type="molecule type" value="Genomic_DNA"/>
</dbReference>
<name>A0A1R3WNP6_9BACT</name>
<dbReference type="Proteomes" id="UP000187181">
    <property type="component" value="Unassembled WGS sequence"/>
</dbReference>
<keyword evidence="1" id="KW-0812">Transmembrane</keyword>
<organism evidence="2 3">
    <name type="scientific">Pontibacter indicus</name>
    <dbReference type="NCBI Taxonomy" id="1317125"/>
    <lineage>
        <taxon>Bacteria</taxon>
        <taxon>Pseudomonadati</taxon>
        <taxon>Bacteroidota</taxon>
        <taxon>Cytophagia</taxon>
        <taxon>Cytophagales</taxon>
        <taxon>Hymenobacteraceae</taxon>
        <taxon>Pontibacter</taxon>
    </lineage>
</organism>
<accession>A0A1R3WNP6</accession>
<keyword evidence="1" id="KW-0472">Membrane</keyword>
<dbReference type="AlphaFoldDB" id="A0A1R3WNP6"/>
<evidence type="ECO:0000256" key="1">
    <source>
        <dbReference type="SAM" id="Phobius"/>
    </source>
</evidence>
<sequence length="167" mass="19140">MVKKVHLGLLVLLLANLLLFVISDLEFDNRLMFLVRVLIYATGVLLFINTFKNRSAITYYSPLYILSPIVVFFSWLSDGILGALLGSIFFAFLTPADNIMQSDRYQIRSQYTGFLSGCCSYNLYETKFPMFEKKIGEFRVQRTSNEIADLRINGDQAVVYYKVEPAD</sequence>
<evidence type="ECO:0000313" key="2">
    <source>
        <dbReference type="EMBL" id="SIT79775.1"/>
    </source>
</evidence>
<keyword evidence="1" id="KW-1133">Transmembrane helix</keyword>
<reference evidence="3" key="1">
    <citation type="submission" date="2017-01" db="EMBL/GenBank/DDBJ databases">
        <authorList>
            <person name="Varghese N."/>
            <person name="Submissions S."/>
        </authorList>
    </citation>
    <scope>NUCLEOTIDE SEQUENCE [LARGE SCALE GENOMIC DNA]</scope>
    <source>
        <strain evidence="3">LP100</strain>
    </source>
</reference>
<dbReference type="STRING" id="1317125.SAMN05444128_0786"/>
<feature type="transmembrane region" description="Helical" evidence="1">
    <location>
        <begin position="63"/>
        <end position="93"/>
    </location>
</feature>
<feature type="transmembrane region" description="Helical" evidence="1">
    <location>
        <begin position="33"/>
        <end position="51"/>
    </location>
</feature>
<evidence type="ECO:0000313" key="3">
    <source>
        <dbReference type="Proteomes" id="UP000187181"/>
    </source>
</evidence>
<gene>
    <name evidence="2" type="ORF">SAMN05444128_0786</name>
</gene>